<dbReference type="HOGENOM" id="CLU_079232_0_0_1"/>
<dbReference type="STRING" id="164328.H3H1T1"/>
<protein>
    <submittedName>
        <fullName evidence="2">Uncharacterized protein</fullName>
    </submittedName>
</protein>
<reference evidence="3" key="1">
    <citation type="journal article" date="2006" name="Science">
        <title>Phytophthora genome sequences uncover evolutionary origins and mechanisms of pathogenesis.</title>
        <authorList>
            <person name="Tyler B.M."/>
            <person name="Tripathy S."/>
            <person name="Zhang X."/>
            <person name="Dehal P."/>
            <person name="Jiang R.H."/>
            <person name="Aerts A."/>
            <person name="Arredondo F.D."/>
            <person name="Baxter L."/>
            <person name="Bensasson D."/>
            <person name="Beynon J.L."/>
            <person name="Chapman J."/>
            <person name="Damasceno C.M."/>
            <person name="Dorrance A.E."/>
            <person name="Dou D."/>
            <person name="Dickerman A.W."/>
            <person name="Dubchak I.L."/>
            <person name="Garbelotto M."/>
            <person name="Gijzen M."/>
            <person name="Gordon S.G."/>
            <person name="Govers F."/>
            <person name="Grunwald N.J."/>
            <person name="Huang W."/>
            <person name="Ivors K.L."/>
            <person name="Jones R.W."/>
            <person name="Kamoun S."/>
            <person name="Krampis K."/>
            <person name="Lamour K.H."/>
            <person name="Lee M.K."/>
            <person name="McDonald W.H."/>
            <person name="Medina M."/>
            <person name="Meijer H.J."/>
            <person name="Nordberg E.K."/>
            <person name="Maclean D.J."/>
            <person name="Ospina-Giraldo M.D."/>
            <person name="Morris P.F."/>
            <person name="Phuntumart V."/>
            <person name="Putnam N.H."/>
            <person name="Rash S."/>
            <person name="Rose J.K."/>
            <person name="Sakihama Y."/>
            <person name="Salamov A.A."/>
            <person name="Savidor A."/>
            <person name="Scheuring C.F."/>
            <person name="Smith B.M."/>
            <person name="Sobral B.W."/>
            <person name="Terry A."/>
            <person name="Torto-Alalibo T.A."/>
            <person name="Win J."/>
            <person name="Xu Z."/>
            <person name="Zhang H."/>
            <person name="Grigoriev I.V."/>
            <person name="Rokhsar D.S."/>
            <person name="Boore J.L."/>
        </authorList>
    </citation>
    <scope>NUCLEOTIDE SEQUENCE [LARGE SCALE GENOMIC DNA]</scope>
    <source>
        <strain evidence="3">Pr102</strain>
    </source>
</reference>
<dbReference type="VEuPathDB" id="FungiDB:KRP23_6375"/>
<sequence>MGARASRDAGAGAAGTEGPLGQQDERLAARTWRTGEPFTLLHDEGFVVEKYNEILAASSVQTTPSKALEEAQTTVSGMDEAPMDEMQHATDMARVKLFARTLREEGATGNQSGSQPASPSATGAIASTLMSSTSKENPPSALAGMLGNTLSRESPESLDNEKLRAQRDELLQVYFEQIAARMKLHQASSSEEETLEECFGAVARDLTASELPDDDGMPSSLGVTLPCGPVVGERCKISEGVTAASIFSVGSLRMQLEMLREFRVFSPRLFENGTMALVQTLLDSPPFVLQEVVAGSPEDALLSDSE</sequence>
<dbReference type="InParanoid" id="H3H1T1"/>
<dbReference type="EMBL" id="DS566104">
    <property type="status" value="NOT_ANNOTATED_CDS"/>
    <property type="molecule type" value="Genomic_DNA"/>
</dbReference>
<reference evidence="2" key="2">
    <citation type="submission" date="2015-06" db="UniProtKB">
        <authorList>
            <consortium name="EnsemblProtists"/>
        </authorList>
    </citation>
    <scope>IDENTIFICATION</scope>
    <source>
        <strain evidence="2">Pr102</strain>
    </source>
</reference>
<dbReference type="eggNOG" id="ENOG502SPYC">
    <property type="taxonomic scope" value="Eukaryota"/>
</dbReference>
<feature type="compositionally biased region" description="Low complexity" evidence="1">
    <location>
        <begin position="1"/>
        <end position="11"/>
    </location>
</feature>
<evidence type="ECO:0000256" key="1">
    <source>
        <dbReference type="SAM" id="MobiDB-lite"/>
    </source>
</evidence>
<feature type="region of interest" description="Disordered" evidence="1">
    <location>
        <begin position="1"/>
        <end position="31"/>
    </location>
</feature>
<name>H3H1T1_PHYRM</name>
<feature type="region of interest" description="Disordered" evidence="1">
    <location>
        <begin position="130"/>
        <end position="159"/>
    </location>
</feature>
<dbReference type="EnsemblProtists" id="Phyra84242">
    <property type="protein sequence ID" value="Phyra84242"/>
    <property type="gene ID" value="Phyra84242"/>
</dbReference>
<proteinExistence type="predicted"/>
<dbReference type="VEuPathDB" id="FungiDB:KRP22_5744"/>
<evidence type="ECO:0000313" key="2">
    <source>
        <dbReference type="EnsemblProtists" id="Phyra84242"/>
    </source>
</evidence>
<dbReference type="Proteomes" id="UP000005238">
    <property type="component" value="Unassembled WGS sequence"/>
</dbReference>
<dbReference type="AlphaFoldDB" id="H3H1T1"/>
<evidence type="ECO:0000313" key="3">
    <source>
        <dbReference type="Proteomes" id="UP000005238"/>
    </source>
</evidence>
<keyword evidence="3" id="KW-1185">Reference proteome</keyword>
<accession>H3H1T1</accession>
<organism evidence="2 3">
    <name type="scientific">Phytophthora ramorum</name>
    <name type="common">Sudden oak death agent</name>
    <dbReference type="NCBI Taxonomy" id="164328"/>
    <lineage>
        <taxon>Eukaryota</taxon>
        <taxon>Sar</taxon>
        <taxon>Stramenopiles</taxon>
        <taxon>Oomycota</taxon>
        <taxon>Peronosporomycetes</taxon>
        <taxon>Peronosporales</taxon>
        <taxon>Peronosporaceae</taxon>
        <taxon>Phytophthora</taxon>
    </lineage>
</organism>